<protein>
    <submittedName>
        <fullName evidence="3">UPF0729 protein GD16342</fullName>
    </submittedName>
</protein>
<accession>W8CCW8</accession>
<dbReference type="EMBL" id="GAMC01002971">
    <property type="protein sequence ID" value="JAC03585.1"/>
    <property type="molecule type" value="mRNA"/>
</dbReference>
<feature type="region of interest" description="Disordered" evidence="2">
    <location>
        <begin position="66"/>
        <end position="101"/>
    </location>
</feature>
<proteinExistence type="evidence at transcript level"/>
<dbReference type="EMBL" id="GAMC01002970">
    <property type="protein sequence ID" value="JAC03586.1"/>
    <property type="molecule type" value="mRNA"/>
</dbReference>
<evidence type="ECO:0000313" key="3">
    <source>
        <dbReference type="EMBL" id="JAC03585.1"/>
    </source>
</evidence>
<sequence>MVCVPCFIIPVLLYIWHKFIQPIVLPIIQRYWNPWEKKDAEGNVIKNAPEFPFECKGGSCPFTGSKNKTLAQDEGEQSAVSNEAVDTGLGSASTTGAKKEN</sequence>
<dbReference type="Pfam" id="PF14975">
    <property type="entry name" value="DUF4512"/>
    <property type="match status" value="1"/>
</dbReference>
<reference evidence="3" key="2">
    <citation type="journal article" date="2014" name="BMC Genomics">
        <title>A genomic perspective to assessing quality of mass-reared SIT flies used in Mediterranean fruit fly (Ceratitis capitata) eradication in California.</title>
        <authorList>
            <person name="Calla B."/>
            <person name="Hall B."/>
            <person name="Hou S."/>
            <person name="Geib S.M."/>
        </authorList>
    </citation>
    <scope>NUCLEOTIDE SEQUENCE</scope>
</reference>
<dbReference type="AlphaFoldDB" id="W8CCW8"/>
<dbReference type="KEGG" id="ccat:101456854"/>
<name>W8CCW8_CERCA</name>
<dbReference type="PANTHER" id="PTHR13456">
    <property type="entry name" value="UPF0729 PROTEIN C18ORF32"/>
    <property type="match status" value="1"/>
</dbReference>
<gene>
    <name evidence="3" type="primary">U729</name>
</gene>
<dbReference type="OrthoDB" id="10062823at2759"/>
<reference evidence="3" key="1">
    <citation type="submission" date="2013-07" db="EMBL/GenBank/DDBJ databases">
        <authorList>
            <person name="Geib S."/>
        </authorList>
    </citation>
    <scope>NUCLEOTIDE SEQUENCE</scope>
</reference>
<dbReference type="InterPro" id="IPR026776">
    <property type="entry name" value="UPF0729_C18orf32-like"/>
</dbReference>
<feature type="compositionally biased region" description="Polar residues" evidence="2">
    <location>
        <begin position="90"/>
        <end position="101"/>
    </location>
</feature>
<organism evidence="3">
    <name type="scientific">Ceratitis capitata</name>
    <name type="common">Mediterranean fruit fly</name>
    <name type="synonym">Tephritis capitata</name>
    <dbReference type="NCBI Taxonomy" id="7213"/>
    <lineage>
        <taxon>Eukaryota</taxon>
        <taxon>Metazoa</taxon>
        <taxon>Ecdysozoa</taxon>
        <taxon>Arthropoda</taxon>
        <taxon>Hexapoda</taxon>
        <taxon>Insecta</taxon>
        <taxon>Pterygota</taxon>
        <taxon>Neoptera</taxon>
        <taxon>Endopterygota</taxon>
        <taxon>Diptera</taxon>
        <taxon>Brachycera</taxon>
        <taxon>Muscomorpha</taxon>
        <taxon>Tephritoidea</taxon>
        <taxon>Tephritidae</taxon>
        <taxon>Ceratitis</taxon>
        <taxon>Ceratitis</taxon>
    </lineage>
</organism>
<evidence type="ECO:0000256" key="1">
    <source>
        <dbReference type="ARBA" id="ARBA00007959"/>
    </source>
</evidence>
<evidence type="ECO:0000256" key="2">
    <source>
        <dbReference type="SAM" id="MobiDB-lite"/>
    </source>
</evidence>
<dbReference type="PANTHER" id="PTHR13456:SF0">
    <property type="entry name" value="UPF0729 PROTEIN C18ORF32"/>
    <property type="match status" value="1"/>
</dbReference>
<comment type="similarity">
    <text evidence="1">Belongs to the UPF0729 family.</text>
</comment>